<evidence type="ECO:0000313" key="2">
    <source>
        <dbReference type="Proteomes" id="UP001055879"/>
    </source>
</evidence>
<name>A0ACB9FGX1_ARCLA</name>
<dbReference type="EMBL" id="CM042047">
    <property type="protein sequence ID" value="KAI3770402.1"/>
    <property type="molecule type" value="Genomic_DNA"/>
</dbReference>
<evidence type="ECO:0000313" key="1">
    <source>
        <dbReference type="EMBL" id="KAI3770402.1"/>
    </source>
</evidence>
<protein>
    <submittedName>
        <fullName evidence="1">Uncharacterized protein</fullName>
    </submittedName>
</protein>
<gene>
    <name evidence="1" type="ORF">L6452_01534</name>
</gene>
<keyword evidence="2" id="KW-1185">Reference proteome</keyword>
<dbReference type="Proteomes" id="UP001055879">
    <property type="component" value="Linkage Group LG01"/>
</dbReference>
<organism evidence="1 2">
    <name type="scientific">Arctium lappa</name>
    <name type="common">Greater burdock</name>
    <name type="synonym">Lappa major</name>
    <dbReference type="NCBI Taxonomy" id="4217"/>
    <lineage>
        <taxon>Eukaryota</taxon>
        <taxon>Viridiplantae</taxon>
        <taxon>Streptophyta</taxon>
        <taxon>Embryophyta</taxon>
        <taxon>Tracheophyta</taxon>
        <taxon>Spermatophyta</taxon>
        <taxon>Magnoliopsida</taxon>
        <taxon>eudicotyledons</taxon>
        <taxon>Gunneridae</taxon>
        <taxon>Pentapetalae</taxon>
        <taxon>asterids</taxon>
        <taxon>campanulids</taxon>
        <taxon>Asterales</taxon>
        <taxon>Asteraceae</taxon>
        <taxon>Carduoideae</taxon>
        <taxon>Cardueae</taxon>
        <taxon>Arctiinae</taxon>
        <taxon>Arctium</taxon>
    </lineage>
</organism>
<sequence length="177" mass="19856">MIKGGWGWRLSLGGAMVPALIIIVGSIVLPETPTSMIERGRKEEAGMKLKRIRGVDNIDEEFYDLVMASEASQKIGFEGKASLMSVVIKGYVNIVATYVLIYGVDKWGRRFIFLEGGAQMLICQISRPKYRRLYEHDFHANCRPIILSNALPLEVWALPLLCFLGSRDDDIHICILA</sequence>
<proteinExistence type="predicted"/>
<reference evidence="1 2" key="2">
    <citation type="journal article" date="2022" name="Mol. Ecol. Resour.">
        <title>The genomes of chicory, endive, great burdock and yacon provide insights into Asteraceae paleo-polyploidization history and plant inulin production.</title>
        <authorList>
            <person name="Fan W."/>
            <person name="Wang S."/>
            <person name="Wang H."/>
            <person name="Wang A."/>
            <person name="Jiang F."/>
            <person name="Liu H."/>
            <person name="Zhao H."/>
            <person name="Xu D."/>
            <person name="Zhang Y."/>
        </authorList>
    </citation>
    <scope>NUCLEOTIDE SEQUENCE [LARGE SCALE GENOMIC DNA]</scope>
    <source>
        <strain evidence="2">cv. Niubang</strain>
    </source>
</reference>
<comment type="caution">
    <text evidence="1">The sequence shown here is derived from an EMBL/GenBank/DDBJ whole genome shotgun (WGS) entry which is preliminary data.</text>
</comment>
<accession>A0ACB9FGX1</accession>
<reference evidence="2" key="1">
    <citation type="journal article" date="2022" name="Mol. Ecol. Resour.">
        <title>The genomes of chicory, endive, great burdock and yacon provide insights into Asteraceae palaeo-polyploidization history and plant inulin production.</title>
        <authorList>
            <person name="Fan W."/>
            <person name="Wang S."/>
            <person name="Wang H."/>
            <person name="Wang A."/>
            <person name="Jiang F."/>
            <person name="Liu H."/>
            <person name="Zhao H."/>
            <person name="Xu D."/>
            <person name="Zhang Y."/>
        </authorList>
    </citation>
    <scope>NUCLEOTIDE SEQUENCE [LARGE SCALE GENOMIC DNA]</scope>
    <source>
        <strain evidence="2">cv. Niubang</strain>
    </source>
</reference>